<keyword evidence="4" id="KW-1185">Reference proteome</keyword>
<organism evidence="3 4">
    <name type="scientific">Collichthys lucidus</name>
    <name type="common">Big head croaker</name>
    <name type="synonym">Sciaena lucida</name>
    <dbReference type="NCBI Taxonomy" id="240159"/>
    <lineage>
        <taxon>Eukaryota</taxon>
        <taxon>Metazoa</taxon>
        <taxon>Chordata</taxon>
        <taxon>Craniata</taxon>
        <taxon>Vertebrata</taxon>
        <taxon>Euteleostomi</taxon>
        <taxon>Actinopterygii</taxon>
        <taxon>Neopterygii</taxon>
        <taxon>Teleostei</taxon>
        <taxon>Neoteleostei</taxon>
        <taxon>Acanthomorphata</taxon>
        <taxon>Eupercaria</taxon>
        <taxon>Sciaenidae</taxon>
        <taxon>Collichthys</taxon>
    </lineage>
</organism>
<sequence length="200" mass="22872">MQHQLNRPPHPSLILSQGNRYPQINKGFVFHPGALWQILELIGTSRLMGRFMTDARVGGIEDNNESFTLKPVSVPESLRKGNKFMKWDDVSNAERDRHPLPPNVFPLMTNAQNNQTTVKIISDTTPEVDSTTVTPVTLTVDPKGYFLYWTDQNKISDYIACKQSFTQRQNTHRQNKSDSSHLDCRETGSVHQQTDKRLLH</sequence>
<dbReference type="EMBL" id="CM014086">
    <property type="protein sequence ID" value="TKS75923.1"/>
    <property type="molecule type" value="Genomic_DNA"/>
</dbReference>
<accession>A0A4U5UM07</accession>
<reference evidence="3 4" key="1">
    <citation type="submission" date="2019-01" db="EMBL/GenBank/DDBJ databases">
        <title>Genome Assembly of Collichthys lucidus.</title>
        <authorList>
            <person name="Cai M."/>
            <person name="Xiao S."/>
        </authorList>
    </citation>
    <scope>NUCLEOTIDE SEQUENCE [LARGE SCALE GENOMIC DNA]</scope>
    <source>
        <strain evidence="3">JT15FE1705JMU</strain>
        <tissue evidence="3">Muscle</tissue>
    </source>
</reference>
<dbReference type="InterPro" id="IPR037862">
    <property type="entry name" value="PLC-beta_PH"/>
</dbReference>
<dbReference type="STRING" id="240159.A0A4U5UM07"/>
<dbReference type="AlphaFoldDB" id="A0A4U5UM07"/>
<evidence type="ECO:0000256" key="1">
    <source>
        <dbReference type="SAM" id="MobiDB-lite"/>
    </source>
</evidence>
<proteinExistence type="predicted"/>
<feature type="region of interest" description="Disordered" evidence="1">
    <location>
        <begin position="170"/>
        <end position="200"/>
    </location>
</feature>
<dbReference type="Proteomes" id="UP000298787">
    <property type="component" value="Chromosome 9"/>
</dbReference>
<evidence type="ECO:0000259" key="2">
    <source>
        <dbReference type="Pfam" id="PF17787"/>
    </source>
</evidence>
<evidence type="ECO:0000313" key="3">
    <source>
        <dbReference type="EMBL" id="TKS75923.1"/>
    </source>
</evidence>
<evidence type="ECO:0000313" key="4">
    <source>
        <dbReference type="Proteomes" id="UP000298787"/>
    </source>
</evidence>
<gene>
    <name evidence="3" type="ORF">D9C73_009916</name>
</gene>
<dbReference type="Gene3D" id="2.30.29.240">
    <property type="match status" value="1"/>
</dbReference>
<name>A0A4U5UM07_COLLU</name>
<feature type="domain" description="PLC-beta PH" evidence="2">
    <location>
        <begin position="129"/>
        <end position="164"/>
    </location>
</feature>
<protein>
    <submittedName>
        <fullName evidence="3">1-phosphatidylinositol 4,5-bisphosphate phosphodiesterase beta-1</fullName>
    </submittedName>
</protein>
<feature type="compositionally biased region" description="Basic and acidic residues" evidence="1">
    <location>
        <begin position="175"/>
        <end position="200"/>
    </location>
</feature>
<dbReference type="Pfam" id="PF17787">
    <property type="entry name" value="PH_14"/>
    <property type="match status" value="1"/>
</dbReference>